<dbReference type="Pfam" id="PF04432">
    <property type="entry name" value="FrhB_FdhB_C"/>
    <property type="match status" value="1"/>
</dbReference>
<comment type="caution">
    <text evidence="7">The sequence shown here is derived from an EMBL/GenBank/DDBJ whole genome shotgun (WGS) entry which is preliminary data.</text>
</comment>
<dbReference type="PANTHER" id="PTHR31332">
    <property type="entry name" value="7-HYDROXYMETHYL CHLOROPHYLL A REDUCTASE, CHLOROPLASTIC"/>
    <property type="match status" value="1"/>
</dbReference>
<dbReference type="GO" id="GO:0052592">
    <property type="term" value="F:oxidoreductase activity, acting on CH or CH2 groups, with an iron-sulfur protein as acceptor"/>
    <property type="evidence" value="ECO:0007669"/>
    <property type="project" value="TreeGrafter"/>
</dbReference>
<protein>
    <recommendedName>
        <fullName evidence="6">4Fe-4S ferredoxin-type domain-containing protein</fullName>
    </recommendedName>
</protein>
<keyword evidence="3" id="KW-0560">Oxidoreductase</keyword>
<organism evidence="7 8">
    <name type="scientific">Thermoproteota archaeon</name>
    <dbReference type="NCBI Taxonomy" id="2056631"/>
    <lineage>
        <taxon>Archaea</taxon>
        <taxon>Thermoproteota</taxon>
    </lineage>
</organism>
<accession>A0A497EV85</accession>
<feature type="domain" description="4Fe-4S ferredoxin-type" evidence="6">
    <location>
        <begin position="48"/>
        <end position="69"/>
    </location>
</feature>
<evidence type="ECO:0000256" key="2">
    <source>
        <dbReference type="ARBA" id="ARBA00022723"/>
    </source>
</evidence>
<reference evidence="7 8" key="1">
    <citation type="submission" date="2018-06" db="EMBL/GenBank/DDBJ databases">
        <title>Extensive metabolic versatility and redundancy in microbially diverse, dynamic hydrothermal sediments.</title>
        <authorList>
            <person name="Dombrowski N."/>
            <person name="Teske A."/>
            <person name="Baker B.J."/>
        </authorList>
    </citation>
    <scope>NUCLEOTIDE SEQUENCE [LARGE SCALE GENOMIC DNA]</scope>
    <source>
        <strain evidence="7">B29_G17</strain>
    </source>
</reference>
<dbReference type="NCBIfam" id="NF006807">
    <property type="entry name" value="PRK09325.1"/>
    <property type="match status" value="1"/>
</dbReference>
<dbReference type="InterPro" id="IPR045220">
    <property type="entry name" value="FRHB/FDHB/HCAR-like"/>
</dbReference>
<name>A0A497EV85_9CREN</name>
<dbReference type="PANTHER" id="PTHR31332:SF6">
    <property type="entry name" value="FORMATE DEHYDROGENASE SUBUNIT BETA"/>
    <property type="match status" value="1"/>
</dbReference>
<dbReference type="InterPro" id="IPR017900">
    <property type="entry name" value="4Fe4S_Fe_S_CS"/>
</dbReference>
<dbReference type="GO" id="GO:0051536">
    <property type="term" value="F:iron-sulfur cluster binding"/>
    <property type="evidence" value="ECO:0007669"/>
    <property type="project" value="UniProtKB-KW"/>
</dbReference>
<dbReference type="AlphaFoldDB" id="A0A497EV85"/>
<dbReference type="Pfam" id="PF13237">
    <property type="entry name" value="Fer4_10"/>
    <property type="match status" value="1"/>
</dbReference>
<comment type="cofactor">
    <cofactor evidence="1">
        <name>FAD</name>
        <dbReference type="ChEBI" id="CHEBI:57692"/>
    </cofactor>
</comment>
<gene>
    <name evidence="7" type="ORF">DRJ20_02665</name>
</gene>
<dbReference type="PROSITE" id="PS00198">
    <property type="entry name" value="4FE4S_FER_1"/>
    <property type="match status" value="1"/>
</dbReference>
<evidence type="ECO:0000256" key="3">
    <source>
        <dbReference type="ARBA" id="ARBA00023002"/>
    </source>
</evidence>
<evidence type="ECO:0000313" key="7">
    <source>
        <dbReference type="EMBL" id="RLE51066.1"/>
    </source>
</evidence>
<keyword evidence="4" id="KW-0408">Iron</keyword>
<evidence type="ECO:0000259" key="6">
    <source>
        <dbReference type="PROSITE" id="PS51379"/>
    </source>
</evidence>
<evidence type="ECO:0000256" key="5">
    <source>
        <dbReference type="ARBA" id="ARBA00023014"/>
    </source>
</evidence>
<keyword evidence="5" id="KW-0411">Iron-sulfur</keyword>
<evidence type="ECO:0000313" key="8">
    <source>
        <dbReference type="Proteomes" id="UP000268446"/>
    </source>
</evidence>
<dbReference type="EMBL" id="QMQZ01000081">
    <property type="protein sequence ID" value="RLE51066.1"/>
    <property type="molecule type" value="Genomic_DNA"/>
</dbReference>
<feature type="domain" description="4Fe-4S ferredoxin-type" evidence="6">
    <location>
        <begin position="12"/>
        <end position="41"/>
    </location>
</feature>
<dbReference type="Proteomes" id="UP000268446">
    <property type="component" value="Unassembled WGS sequence"/>
</dbReference>
<dbReference type="InterPro" id="IPR007516">
    <property type="entry name" value="Co_F420_Hydgase/DH_bsu_N"/>
</dbReference>
<evidence type="ECO:0000256" key="4">
    <source>
        <dbReference type="ARBA" id="ARBA00023004"/>
    </source>
</evidence>
<proteinExistence type="predicted"/>
<dbReference type="InterPro" id="IPR007525">
    <property type="entry name" value="FrhB_FdhB_C"/>
</dbReference>
<dbReference type="SUPFAM" id="SSF54862">
    <property type="entry name" value="4Fe-4S ferredoxins"/>
    <property type="match status" value="1"/>
</dbReference>
<dbReference type="GO" id="GO:0046872">
    <property type="term" value="F:metal ion binding"/>
    <property type="evidence" value="ECO:0007669"/>
    <property type="project" value="UniProtKB-KW"/>
</dbReference>
<evidence type="ECO:0000256" key="1">
    <source>
        <dbReference type="ARBA" id="ARBA00001974"/>
    </source>
</evidence>
<sequence length="351" mass="38195">MSVRVKIFGHLIGEVIRTGLCTFCGACIASCPVVAIGIKDETPSLMGRCVACGYCYNQCPKTQFDWKTVEKALFEGEPNGELGYVRTVYAARAVDKDILKVAQDGGAVTAILNYAIDKGLIDCAVVTGRSDDEHWKPKPFVAFNKEDLIKAAGSKYTSSPALIALASAVEEYDAEKIGVVGVGCQVRAIRKMQYSNYGYRKYGSRVKFAIRLFCSESFYYGKLVNDFLAKYNVDLSKVTKFEIAAGHFIVRAGDEVLVDVPVKEVKKYARSGCEKCGDFTAELADISVGGVDSPTGWSTVIVRTSVGEELLEGAVKAGYLEVKPMSLKDLKIAKKLAKMKKKKATEAEAQS</sequence>
<dbReference type="Gene3D" id="3.30.70.20">
    <property type="match status" value="1"/>
</dbReference>
<keyword evidence="2" id="KW-0479">Metal-binding</keyword>
<dbReference type="Pfam" id="PF04422">
    <property type="entry name" value="FrhB_FdhB_N"/>
    <property type="match status" value="1"/>
</dbReference>
<dbReference type="InterPro" id="IPR017896">
    <property type="entry name" value="4Fe4S_Fe-S-bd"/>
</dbReference>
<dbReference type="PROSITE" id="PS51379">
    <property type="entry name" value="4FE4S_FER_2"/>
    <property type="match status" value="2"/>
</dbReference>